<dbReference type="InterPro" id="IPR040676">
    <property type="entry name" value="DUF5641"/>
</dbReference>
<dbReference type="InterPro" id="IPR001584">
    <property type="entry name" value="Integrase_cat-core"/>
</dbReference>
<evidence type="ECO:0000313" key="4">
    <source>
        <dbReference type="Proteomes" id="UP000887578"/>
    </source>
</evidence>
<keyword evidence="2" id="KW-0472">Membrane</keyword>
<dbReference type="Pfam" id="PF07245">
    <property type="entry name" value="Phlebovirus_G2"/>
    <property type="match status" value="1"/>
</dbReference>
<evidence type="ECO:0000313" key="5">
    <source>
        <dbReference type="WBParaSite" id="PDA_v2.g16259.t1"/>
    </source>
</evidence>
<dbReference type="InterPro" id="IPR012337">
    <property type="entry name" value="RNaseH-like_sf"/>
</dbReference>
<protein>
    <submittedName>
        <fullName evidence="5">Integrase catalytic domain-containing protein</fullName>
    </submittedName>
</protein>
<sequence length="1649" mass="187183">MDKKLIAEAHELFEERVNFKIKLKRLMFSDFPASGVEMHVFADSSAQAYGIAVYFRYKDKHGKYQVILVFSKSRLTSLKPVLTIVKNELNGVALAGQVVQYILEVFENLLIFTRVVIHSDSSPVLNWLNDPTGAGRYVINRVKKLKELINVEFRHVPGLQNPADLVTRGCSPSEFLTKKSWFNGPEFLSKSEEFWPKQPTIRQLKEEVKLIAALRVVKDVHIDRIPPMIDARKYPSWRRLISCTVKVLKFVSSITKKFPAIRKRIFGTSEVDQILLQKLAEKLILMQIQHTNEVEAGKVHALDLYNDEGIWRKYSRINGESDPIYLTDSPATQLLILNIHHELNHTGVSTVLAQINQVYFLPKARSLIKTVLRKRCMRCRRFKALPFALPVMKDLPKVRTFGHPYESVGIDLCGPFSIKLQQDIVSSWVVVFTCLVTRAVHLELVMSLSGEAFIDALTRFAARRGMPSFIYSDNGTNLKVASLTVIPKWISKEDPDVMDYCTSKKITWKFVTEKTPWAGGVYESMVKLVKRNIKFAAGKKQFVFSKFVTFLCQAEAFINCRPLTYVADDCHQVIIRPIDFTTPFIKPGLPHIHTDKNDPDFSTGTNHETLVSLWLDLQTRLNKFKNLFVSDYLAFIRDRSRHHHQSGHVVPRAPRVGEVVTIFEDNYDAVYWKLGKIVEVIESKDGRSRTAKVLTANGHVLNRPVNHLYPLEIDDDSMKAITQAVKASSLKQLYRQAPIAFKHADSSENASVEVKEDPPPKKTHRMVTRGDTSKASVSSVFHLNPVILLLCCLIACITGITAERCMKNISLEKVYKSACFEQKYAVYKKEVGYCWRESDCSKLTWKDIRTHPFCDIGESCTCPDWSFGCSIDSANHTSNNSTMKHSRVRTTLTLMKPLVCSYESSKHCSDKPAHQEHNQVQLLDNTLHLVEEMHIVHHQIHDESFKCFGEGKEGFDGPPEYCSIHTCNPKADAVCVPTFQEKHFLRTPHGNVEIKAWGIVQKMVYLKKELPPPDLVTKCEEGILTVEGFGTDDVLQIDYTKSTNFVKPKDKILLHPLPRKLLVFDHNITITCWRKGVKTVTATQLCSRQDFCKHIHCIFCPELFANFTCISIFWWISAFLFCLVMILVGIELYYLLCKKKRGDRAVLLRKLFQLLPRLQMNKKEVMPEDIELTELQSPPTEEIEETTHSRNSSPTSPLRYNNTLAISVAILSLLIGVASASSQVISYQAENRFCVQTAQGIKRCEHNHVAHFTVKDQNFIEMIFEDEQSHPQATLTLKINPTATCLKAHSSYTRLVKIKVYSSQRCPGAGSCIDNICENTVANTSIPELALVNDKPGISRCASSCACWGCGCFKCTESCTFYRYYVEPVNHLIYEEFQCRRWIFGADIELVQRTNHKTDTHKFHLDEGFSQEYEHFQISLPSVRTSDIVTFKSFLFDGERLSLSSDASSNAMKLFSCYNHFDAERAACKLSDEACNCLPAGEGVNCQCKNNEILKNELDASSFPNEQAHFQFNQSQVFYLLQNSVTDIIVATKNFEVVTQLDYNACHYMNSSIQGCANCNNGALMLLQCQSDFGMSLASVKCGVFVFSILCDANYHMITIDLNTTNVFLNCTLICPANNETFIVKGTLHFINDDPSTPEKDKATSKVTC</sequence>
<feature type="domain" description="Integrase catalytic" evidence="3">
    <location>
        <begin position="392"/>
        <end position="585"/>
    </location>
</feature>
<dbReference type="Pfam" id="PF18701">
    <property type="entry name" value="DUF5641"/>
    <property type="match status" value="1"/>
</dbReference>
<dbReference type="Pfam" id="PF05380">
    <property type="entry name" value="Peptidase_A17"/>
    <property type="match status" value="1"/>
</dbReference>
<accession>A0A914PDL9</accession>
<dbReference type="InterPro" id="IPR036397">
    <property type="entry name" value="RNaseH_sf"/>
</dbReference>
<dbReference type="WBParaSite" id="PDA_v2.g16259.t1">
    <property type="protein sequence ID" value="PDA_v2.g16259.t1"/>
    <property type="gene ID" value="PDA_v2.g16259"/>
</dbReference>
<dbReference type="SUPFAM" id="SSF53098">
    <property type="entry name" value="Ribonuclease H-like"/>
    <property type="match status" value="1"/>
</dbReference>
<organism evidence="4 5">
    <name type="scientific">Panagrolaimus davidi</name>
    <dbReference type="NCBI Taxonomy" id="227884"/>
    <lineage>
        <taxon>Eukaryota</taxon>
        <taxon>Metazoa</taxon>
        <taxon>Ecdysozoa</taxon>
        <taxon>Nematoda</taxon>
        <taxon>Chromadorea</taxon>
        <taxon>Rhabditida</taxon>
        <taxon>Tylenchina</taxon>
        <taxon>Panagrolaimomorpha</taxon>
        <taxon>Panagrolaimoidea</taxon>
        <taxon>Panagrolaimidae</taxon>
        <taxon>Panagrolaimus</taxon>
    </lineage>
</organism>
<proteinExistence type="predicted"/>
<keyword evidence="2" id="KW-1133">Transmembrane helix</keyword>
<reference evidence="5" key="1">
    <citation type="submission" date="2022-11" db="UniProtKB">
        <authorList>
            <consortium name="WormBaseParasite"/>
        </authorList>
    </citation>
    <scope>IDENTIFICATION</scope>
</reference>
<dbReference type="PANTHER" id="PTHR47331">
    <property type="entry name" value="PHD-TYPE DOMAIN-CONTAINING PROTEIN"/>
    <property type="match status" value="1"/>
</dbReference>
<dbReference type="Gene3D" id="2.60.40.3770">
    <property type="match status" value="1"/>
</dbReference>
<dbReference type="Gene3D" id="3.30.420.10">
    <property type="entry name" value="Ribonuclease H-like superfamily/Ribonuclease H"/>
    <property type="match status" value="1"/>
</dbReference>
<feature type="region of interest" description="Disordered" evidence="1">
    <location>
        <begin position="1176"/>
        <end position="1196"/>
    </location>
</feature>
<dbReference type="Proteomes" id="UP000887578">
    <property type="component" value="Unplaced"/>
</dbReference>
<dbReference type="InterPro" id="IPR008042">
    <property type="entry name" value="Retrotrans_Pao"/>
</dbReference>
<feature type="transmembrane region" description="Helical" evidence="2">
    <location>
        <begin position="1112"/>
        <end position="1136"/>
    </location>
</feature>
<keyword evidence="4" id="KW-1185">Reference proteome</keyword>
<evidence type="ECO:0000259" key="3">
    <source>
        <dbReference type="PROSITE" id="PS50994"/>
    </source>
</evidence>
<feature type="transmembrane region" description="Helical" evidence="2">
    <location>
        <begin position="1204"/>
        <end position="1225"/>
    </location>
</feature>
<feature type="region of interest" description="Disordered" evidence="1">
    <location>
        <begin position="745"/>
        <end position="770"/>
    </location>
</feature>
<dbReference type="PROSITE" id="PS50994">
    <property type="entry name" value="INTEGRASE"/>
    <property type="match status" value="1"/>
</dbReference>
<dbReference type="GO" id="GO:0015074">
    <property type="term" value="P:DNA integration"/>
    <property type="evidence" value="ECO:0007669"/>
    <property type="project" value="InterPro"/>
</dbReference>
<dbReference type="GO" id="GO:0003676">
    <property type="term" value="F:nucleic acid binding"/>
    <property type="evidence" value="ECO:0007669"/>
    <property type="project" value="InterPro"/>
</dbReference>
<name>A0A914PDL9_9BILA</name>
<keyword evidence="2" id="KW-0812">Transmembrane</keyword>
<dbReference type="InterPro" id="IPR009878">
    <property type="entry name" value="Phlebovirus_G2_fusion"/>
</dbReference>
<evidence type="ECO:0000256" key="2">
    <source>
        <dbReference type="SAM" id="Phobius"/>
    </source>
</evidence>
<evidence type="ECO:0000256" key="1">
    <source>
        <dbReference type="SAM" id="MobiDB-lite"/>
    </source>
</evidence>